<evidence type="ECO:0000313" key="3">
    <source>
        <dbReference type="Proteomes" id="UP000317494"/>
    </source>
</evidence>
<dbReference type="EMBL" id="QEAM01000117">
    <property type="protein sequence ID" value="TPX46056.1"/>
    <property type="molecule type" value="Genomic_DNA"/>
</dbReference>
<accession>A0A507D3K5</accession>
<name>A0A507D3K5_9FUNG</name>
<dbReference type="Proteomes" id="UP000317494">
    <property type="component" value="Unassembled WGS sequence"/>
</dbReference>
<keyword evidence="3" id="KW-1185">Reference proteome</keyword>
<organism evidence="1 4">
    <name type="scientific">Synchytrium endobioticum</name>
    <dbReference type="NCBI Taxonomy" id="286115"/>
    <lineage>
        <taxon>Eukaryota</taxon>
        <taxon>Fungi</taxon>
        <taxon>Fungi incertae sedis</taxon>
        <taxon>Chytridiomycota</taxon>
        <taxon>Chytridiomycota incertae sedis</taxon>
        <taxon>Chytridiomycetes</taxon>
        <taxon>Synchytriales</taxon>
        <taxon>Synchytriaceae</taxon>
        <taxon>Synchytrium</taxon>
    </lineage>
</organism>
<evidence type="ECO:0000313" key="4">
    <source>
        <dbReference type="Proteomes" id="UP000320475"/>
    </source>
</evidence>
<protein>
    <submittedName>
        <fullName evidence="1">Uncharacterized protein</fullName>
    </submittedName>
</protein>
<comment type="caution">
    <text evidence="1">The sequence shown here is derived from an EMBL/GenBank/DDBJ whole genome shotgun (WGS) entry which is preliminary data.</text>
</comment>
<sequence length="106" mass="11927">MRSAERVAKILDIKNANEVLDLLDSTDLEPPANLTTLTAHMWRQVIVRFGSRPLITFRISRTHLSICSSASEVQGMAYSNFGVLFRVLNETLGIPGPDYIARYYVL</sequence>
<dbReference type="VEuPathDB" id="FungiDB:SeMB42_g02695"/>
<evidence type="ECO:0000313" key="1">
    <source>
        <dbReference type="EMBL" id="TPX46056.1"/>
    </source>
</evidence>
<gene>
    <name evidence="1" type="ORF">SeLEV6574_g03456</name>
    <name evidence="2" type="ORF">SeMB42_g02695</name>
</gene>
<proteinExistence type="predicted"/>
<reference evidence="3 4" key="1">
    <citation type="journal article" date="2019" name="Sci. Rep.">
        <title>Comparative genomics of chytrid fungi reveal insights into the obligate biotrophic and pathogenic lifestyle of Synchytrium endobioticum.</title>
        <authorList>
            <person name="van de Vossenberg B.T.L.H."/>
            <person name="Warris S."/>
            <person name="Nguyen H.D.T."/>
            <person name="van Gent-Pelzer M.P.E."/>
            <person name="Joly D.L."/>
            <person name="van de Geest H.C."/>
            <person name="Bonants P.J.M."/>
            <person name="Smith D.S."/>
            <person name="Levesque C.A."/>
            <person name="van der Lee T.A.J."/>
        </authorList>
    </citation>
    <scope>NUCLEOTIDE SEQUENCE [LARGE SCALE GENOMIC DNA]</scope>
    <source>
        <strain evidence="1 4">LEV6574</strain>
        <strain evidence="2 3">MB42</strain>
    </source>
</reference>
<dbReference type="OrthoDB" id="2180667at2759"/>
<evidence type="ECO:0000313" key="2">
    <source>
        <dbReference type="EMBL" id="TPX49235.1"/>
    </source>
</evidence>
<dbReference type="AlphaFoldDB" id="A0A507D3K5"/>
<dbReference type="Proteomes" id="UP000320475">
    <property type="component" value="Unassembled WGS sequence"/>
</dbReference>
<dbReference type="EMBL" id="QEAN01000086">
    <property type="protein sequence ID" value="TPX49235.1"/>
    <property type="molecule type" value="Genomic_DNA"/>
</dbReference>